<reference evidence="1" key="2">
    <citation type="journal article" date="2015" name="Fish Shellfish Immunol.">
        <title>Early steps in the European eel (Anguilla anguilla)-Vibrio vulnificus interaction in the gills: Role of the RtxA13 toxin.</title>
        <authorList>
            <person name="Callol A."/>
            <person name="Pajuelo D."/>
            <person name="Ebbesson L."/>
            <person name="Teles M."/>
            <person name="MacKenzie S."/>
            <person name="Amaro C."/>
        </authorList>
    </citation>
    <scope>NUCLEOTIDE SEQUENCE</scope>
</reference>
<proteinExistence type="predicted"/>
<protein>
    <submittedName>
        <fullName evidence="1">Uncharacterized protein</fullName>
    </submittedName>
</protein>
<reference evidence="1" key="1">
    <citation type="submission" date="2014-11" db="EMBL/GenBank/DDBJ databases">
        <authorList>
            <person name="Amaro Gonzalez C."/>
        </authorList>
    </citation>
    <scope>NUCLEOTIDE SEQUENCE</scope>
</reference>
<dbReference type="EMBL" id="GBXM01084309">
    <property type="protein sequence ID" value="JAH24268.1"/>
    <property type="molecule type" value="Transcribed_RNA"/>
</dbReference>
<organism evidence="1">
    <name type="scientific">Anguilla anguilla</name>
    <name type="common">European freshwater eel</name>
    <name type="synonym">Muraena anguilla</name>
    <dbReference type="NCBI Taxonomy" id="7936"/>
    <lineage>
        <taxon>Eukaryota</taxon>
        <taxon>Metazoa</taxon>
        <taxon>Chordata</taxon>
        <taxon>Craniata</taxon>
        <taxon>Vertebrata</taxon>
        <taxon>Euteleostomi</taxon>
        <taxon>Actinopterygii</taxon>
        <taxon>Neopterygii</taxon>
        <taxon>Teleostei</taxon>
        <taxon>Anguilliformes</taxon>
        <taxon>Anguillidae</taxon>
        <taxon>Anguilla</taxon>
    </lineage>
</organism>
<evidence type="ECO:0000313" key="1">
    <source>
        <dbReference type="EMBL" id="JAH24268.1"/>
    </source>
</evidence>
<sequence length="30" mass="3275">MSAVINKNNRMHKKCNLPCSAGYKSPAPIT</sequence>
<name>A0A0E9R7H3_ANGAN</name>
<accession>A0A0E9R7H3</accession>
<dbReference type="AlphaFoldDB" id="A0A0E9R7H3"/>